<protein>
    <submittedName>
        <fullName evidence="2">Uncharacterized protein</fullName>
    </submittedName>
</protein>
<dbReference type="Proteomes" id="UP000054653">
    <property type="component" value="Unassembled WGS sequence"/>
</dbReference>
<feature type="non-terminal residue" evidence="2">
    <location>
        <position position="1"/>
    </location>
</feature>
<organism evidence="2 3">
    <name type="scientific">Trichinella britovi</name>
    <name type="common">Parasitic roundworm</name>
    <dbReference type="NCBI Taxonomy" id="45882"/>
    <lineage>
        <taxon>Eukaryota</taxon>
        <taxon>Metazoa</taxon>
        <taxon>Ecdysozoa</taxon>
        <taxon>Nematoda</taxon>
        <taxon>Enoplea</taxon>
        <taxon>Dorylaimia</taxon>
        <taxon>Trichinellida</taxon>
        <taxon>Trichinellidae</taxon>
        <taxon>Trichinella</taxon>
    </lineage>
</organism>
<name>A0A0V1C5A4_TRIBR</name>
<proteinExistence type="predicted"/>
<gene>
    <name evidence="2" type="ORF">T03_16612</name>
</gene>
<reference evidence="2 3" key="1">
    <citation type="submission" date="2015-01" db="EMBL/GenBank/DDBJ databases">
        <title>Evolution of Trichinella species and genotypes.</title>
        <authorList>
            <person name="Korhonen P.K."/>
            <person name="Edoardo P."/>
            <person name="Giuseppe L.R."/>
            <person name="Gasser R.B."/>
        </authorList>
    </citation>
    <scope>NUCLEOTIDE SEQUENCE [LARGE SCALE GENOMIC DNA]</scope>
    <source>
        <strain evidence="2">ISS120</strain>
    </source>
</reference>
<keyword evidence="1" id="KW-1133">Transmembrane helix</keyword>
<keyword evidence="3" id="KW-1185">Reference proteome</keyword>
<evidence type="ECO:0000313" key="3">
    <source>
        <dbReference type="Proteomes" id="UP000054653"/>
    </source>
</evidence>
<feature type="transmembrane region" description="Helical" evidence="1">
    <location>
        <begin position="33"/>
        <end position="53"/>
    </location>
</feature>
<accession>A0A0V1C5A4</accession>
<comment type="caution">
    <text evidence="2">The sequence shown here is derived from an EMBL/GenBank/DDBJ whole genome shotgun (WGS) entry which is preliminary data.</text>
</comment>
<sequence>LPYCVSDTLLSDKWKIFLKLNFIYLIYAQETFFINRVCLFLKLLTLFNIFLFLDRKFFIVSVFIRHSVIRECIFGNFAKGHAIRFLYNSYTGVQRVRMSSSLSVP</sequence>
<keyword evidence="1" id="KW-0812">Transmembrane</keyword>
<evidence type="ECO:0000313" key="2">
    <source>
        <dbReference type="EMBL" id="KRY44353.1"/>
    </source>
</evidence>
<dbReference type="AlphaFoldDB" id="A0A0V1C5A4"/>
<dbReference type="EMBL" id="JYDI01000619">
    <property type="protein sequence ID" value="KRY44353.1"/>
    <property type="molecule type" value="Genomic_DNA"/>
</dbReference>
<evidence type="ECO:0000256" key="1">
    <source>
        <dbReference type="SAM" id="Phobius"/>
    </source>
</evidence>
<keyword evidence="1" id="KW-0472">Membrane</keyword>